<evidence type="ECO:0000256" key="6">
    <source>
        <dbReference type="SAM" id="Phobius"/>
    </source>
</evidence>
<dbReference type="EMBL" id="JACJJQ010000015">
    <property type="protein sequence ID" value="MBM6753993.1"/>
    <property type="molecule type" value="Genomic_DNA"/>
</dbReference>
<keyword evidence="3 6" id="KW-0812">Transmembrane</keyword>
<dbReference type="Pfam" id="PF01594">
    <property type="entry name" value="AI-2E_transport"/>
    <property type="match status" value="1"/>
</dbReference>
<sequence>MTLSSWKKFTANISLHRVVVLLLIITVLYAARGMMNTILLTFIFTYLIVHWIRLVQRFIPKLPSIVIVLVTYILLILGLYYVVTDYLPMIVNQIAKMVDSLIKFYQSNDMNGVMKLINHYVSTRTIISQAKHGVTLAVNTLTSIGTLTISFVMSLILSFFYTIELKQMNEFSQLFLESKSLGWFFKDIYYFGKKFVNTFGVVLEAQFFIAICNTVLTLICLSFMHMPQIFALGLMVFILSLVPVAGVIISLIPLSMVAYSVGGFRYVVYIIIMILVIHALEAYVLNPKFMSSRTELPIFYTFVVLLVSEHLFGTWGLIVGVPIFTFLLDICDVKQIRKGSRNSQK</sequence>
<comment type="caution">
    <text evidence="7">The sequence shown here is derived from an EMBL/GenBank/DDBJ whole genome shotgun (WGS) entry which is preliminary data.</text>
</comment>
<name>A0ABS2ENJ2_9LACO</name>
<gene>
    <name evidence="7" type="ORF">H5993_04355</name>
</gene>
<dbReference type="Proteomes" id="UP000776629">
    <property type="component" value="Unassembled WGS sequence"/>
</dbReference>
<evidence type="ECO:0000313" key="7">
    <source>
        <dbReference type="EMBL" id="MBM6753993.1"/>
    </source>
</evidence>
<proteinExistence type="inferred from homology"/>
<keyword evidence="4 6" id="KW-1133">Transmembrane helix</keyword>
<comment type="subcellular location">
    <subcellularLocation>
        <location evidence="1">Membrane</location>
        <topology evidence="1">Multi-pass membrane protein</topology>
    </subcellularLocation>
</comment>
<feature type="transmembrane region" description="Helical" evidence="6">
    <location>
        <begin position="201"/>
        <end position="224"/>
    </location>
</feature>
<evidence type="ECO:0000256" key="4">
    <source>
        <dbReference type="ARBA" id="ARBA00022989"/>
    </source>
</evidence>
<feature type="transmembrane region" description="Helical" evidence="6">
    <location>
        <begin position="37"/>
        <end position="55"/>
    </location>
</feature>
<accession>A0ABS2ENJ2</accession>
<feature type="transmembrane region" description="Helical" evidence="6">
    <location>
        <begin position="144"/>
        <end position="163"/>
    </location>
</feature>
<evidence type="ECO:0000256" key="2">
    <source>
        <dbReference type="ARBA" id="ARBA00009773"/>
    </source>
</evidence>
<keyword evidence="5 6" id="KW-0472">Membrane</keyword>
<keyword evidence="8" id="KW-1185">Reference proteome</keyword>
<feature type="transmembrane region" description="Helical" evidence="6">
    <location>
        <begin position="266"/>
        <end position="286"/>
    </location>
</feature>
<evidence type="ECO:0000256" key="3">
    <source>
        <dbReference type="ARBA" id="ARBA00022692"/>
    </source>
</evidence>
<protein>
    <submittedName>
        <fullName evidence="7">AI-2E family transporter</fullName>
    </submittedName>
</protein>
<comment type="similarity">
    <text evidence="2">Belongs to the autoinducer-2 exporter (AI-2E) (TC 2.A.86) family.</text>
</comment>
<evidence type="ECO:0000256" key="1">
    <source>
        <dbReference type="ARBA" id="ARBA00004141"/>
    </source>
</evidence>
<dbReference type="PANTHER" id="PTHR21716">
    <property type="entry name" value="TRANSMEMBRANE PROTEIN"/>
    <property type="match status" value="1"/>
</dbReference>
<evidence type="ECO:0000313" key="8">
    <source>
        <dbReference type="Proteomes" id="UP000776629"/>
    </source>
</evidence>
<feature type="transmembrane region" description="Helical" evidence="6">
    <location>
        <begin position="298"/>
        <end position="328"/>
    </location>
</feature>
<reference evidence="7 8" key="1">
    <citation type="journal article" date="2021" name="Sci. Rep.">
        <title>The distribution of antibiotic resistance genes in chicken gut microbiota commensals.</title>
        <authorList>
            <person name="Juricova H."/>
            <person name="Matiasovicova J."/>
            <person name="Kubasova T."/>
            <person name="Cejkova D."/>
            <person name="Rychlik I."/>
        </authorList>
    </citation>
    <scope>NUCLEOTIDE SEQUENCE [LARGE SCALE GENOMIC DNA]</scope>
    <source>
        <strain evidence="7 8">An810</strain>
    </source>
</reference>
<feature type="transmembrane region" description="Helical" evidence="6">
    <location>
        <begin position="230"/>
        <end position="254"/>
    </location>
</feature>
<feature type="transmembrane region" description="Helical" evidence="6">
    <location>
        <begin position="12"/>
        <end position="31"/>
    </location>
</feature>
<evidence type="ECO:0000256" key="5">
    <source>
        <dbReference type="ARBA" id="ARBA00023136"/>
    </source>
</evidence>
<dbReference type="InterPro" id="IPR002549">
    <property type="entry name" value="AI-2E-like"/>
</dbReference>
<organism evidence="7 8">
    <name type="scientific">Limosilactobacillus alvi</name>
    <dbReference type="NCBI Taxonomy" id="990412"/>
    <lineage>
        <taxon>Bacteria</taxon>
        <taxon>Bacillati</taxon>
        <taxon>Bacillota</taxon>
        <taxon>Bacilli</taxon>
        <taxon>Lactobacillales</taxon>
        <taxon>Lactobacillaceae</taxon>
        <taxon>Limosilactobacillus</taxon>
    </lineage>
</organism>
<feature type="transmembrane region" description="Helical" evidence="6">
    <location>
        <begin position="62"/>
        <end position="83"/>
    </location>
</feature>
<dbReference type="PANTHER" id="PTHR21716:SF62">
    <property type="entry name" value="TRANSPORT PROTEIN YDBI-RELATED"/>
    <property type="match status" value="1"/>
</dbReference>